<evidence type="ECO:0000256" key="4">
    <source>
        <dbReference type="ARBA" id="ARBA00022448"/>
    </source>
</evidence>
<feature type="transmembrane region" description="Helical" evidence="15">
    <location>
        <begin position="266"/>
        <end position="287"/>
    </location>
</feature>
<feature type="transmembrane region" description="Helical" evidence="15">
    <location>
        <begin position="114"/>
        <end position="135"/>
    </location>
</feature>
<feature type="transmembrane region" description="Helical" evidence="15">
    <location>
        <begin position="228"/>
        <end position="246"/>
    </location>
</feature>
<evidence type="ECO:0000256" key="3">
    <source>
        <dbReference type="ARBA" id="ARBA00012668"/>
    </source>
</evidence>
<evidence type="ECO:0000256" key="6">
    <source>
        <dbReference type="ARBA" id="ARBA00022692"/>
    </source>
</evidence>
<evidence type="ECO:0000256" key="1">
    <source>
        <dbReference type="ARBA" id="ARBA00004651"/>
    </source>
</evidence>
<dbReference type="Proteomes" id="UP001150238">
    <property type="component" value="Unassembled WGS sequence"/>
</dbReference>
<evidence type="ECO:0000256" key="12">
    <source>
        <dbReference type="ARBA" id="ARBA00023180"/>
    </source>
</evidence>
<comment type="catalytic activity">
    <reaction evidence="13">
        <text>2 a Fe(II)-siderophore + NADP(+) + H(+) = 2 a Fe(III)-siderophore + NADPH</text>
        <dbReference type="Rhea" id="RHEA:28795"/>
        <dbReference type="Rhea" id="RHEA-COMP:11342"/>
        <dbReference type="Rhea" id="RHEA-COMP:11344"/>
        <dbReference type="ChEBI" id="CHEBI:15378"/>
        <dbReference type="ChEBI" id="CHEBI:29033"/>
        <dbReference type="ChEBI" id="CHEBI:29034"/>
        <dbReference type="ChEBI" id="CHEBI:57783"/>
        <dbReference type="ChEBI" id="CHEBI:58349"/>
        <dbReference type="EC" id="1.16.1.9"/>
    </reaction>
</comment>
<dbReference type="Pfam" id="PF08022">
    <property type="entry name" value="FAD_binding_8"/>
    <property type="match status" value="1"/>
</dbReference>
<feature type="domain" description="FAD-binding FR-type" evidence="16">
    <location>
        <begin position="407"/>
        <end position="538"/>
    </location>
</feature>
<feature type="compositionally biased region" description="Polar residues" evidence="14">
    <location>
        <begin position="849"/>
        <end position="864"/>
    </location>
</feature>
<name>A0A9W9DGG3_9AGAR</name>
<evidence type="ECO:0000313" key="18">
    <source>
        <dbReference type="Proteomes" id="UP001150238"/>
    </source>
</evidence>
<dbReference type="GO" id="GO:0006879">
    <property type="term" value="P:intracellular iron ion homeostasis"/>
    <property type="evidence" value="ECO:0007669"/>
    <property type="project" value="TreeGrafter"/>
</dbReference>
<feature type="transmembrane region" description="Helical" evidence="15">
    <location>
        <begin position="183"/>
        <end position="207"/>
    </location>
</feature>
<accession>A0A9W9DGG3</accession>
<dbReference type="GO" id="GO:0006826">
    <property type="term" value="P:iron ion transport"/>
    <property type="evidence" value="ECO:0007669"/>
    <property type="project" value="UniProtKB-ARBA"/>
</dbReference>
<evidence type="ECO:0000256" key="13">
    <source>
        <dbReference type="ARBA" id="ARBA00048483"/>
    </source>
</evidence>
<comment type="similarity">
    <text evidence="2">Belongs to the ferric reductase (FRE) family.</text>
</comment>
<dbReference type="EMBL" id="JANVFS010000035">
    <property type="protein sequence ID" value="KAJ4469392.1"/>
    <property type="molecule type" value="Genomic_DNA"/>
</dbReference>
<dbReference type="Gene3D" id="3.40.50.80">
    <property type="entry name" value="Nucleotide-binding domain of ferredoxin-NADP reductase (FNR) module"/>
    <property type="match status" value="2"/>
</dbReference>
<keyword evidence="12" id="KW-0325">Glycoprotein</keyword>
<dbReference type="InterPro" id="IPR051410">
    <property type="entry name" value="Ferric/Cupric_Reductase"/>
</dbReference>
<dbReference type="InterPro" id="IPR013121">
    <property type="entry name" value="Fe_red_NAD-bd_6"/>
</dbReference>
<protein>
    <recommendedName>
        <fullName evidence="3">ferric-chelate reductase (NADPH)</fullName>
        <ecNumber evidence="3">1.16.1.9</ecNumber>
    </recommendedName>
</protein>
<keyword evidence="4" id="KW-0813">Transport</keyword>
<evidence type="ECO:0000256" key="7">
    <source>
        <dbReference type="ARBA" id="ARBA00022982"/>
    </source>
</evidence>
<dbReference type="AlphaFoldDB" id="A0A9W9DGG3"/>
<dbReference type="InterPro" id="IPR013112">
    <property type="entry name" value="FAD-bd_8"/>
</dbReference>
<dbReference type="Pfam" id="PF08030">
    <property type="entry name" value="NAD_binding_6"/>
    <property type="match status" value="2"/>
</dbReference>
<dbReference type="PANTHER" id="PTHR32361:SF9">
    <property type="entry name" value="FERRIC REDUCTASE TRANSMEMBRANE COMPONENT 3-RELATED"/>
    <property type="match status" value="1"/>
</dbReference>
<reference evidence="17" key="2">
    <citation type="journal article" date="2023" name="Proc. Natl. Acad. Sci. U.S.A.">
        <title>A global phylogenomic analysis of the shiitake genus Lentinula.</title>
        <authorList>
            <person name="Sierra-Patev S."/>
            <person name="Min B."/>
            <person name="Naranjo-Ortiz M."/>
            <person name="Looney B."/>
            <person name="Konkel Z."/>
            <person name="Slot J.C."/>
            <person name="Sakamoto Y."/>
            <person name="Steenwyk J.L."/>
            <person name="Rokas A."/>
            <person name="Carro J."/>
            <person name="Camarero S."/>
            <person name="Ferreira P."/>
            <person name="Molpeceres G."/>
            <person name="Ruiz-Duenas F.J."/>
            <person name="Serrano A."/>
            <person name="Henrissat B."/>
            <person name="Drula E."/>
            <person name="Hughes K.W."/>
            <person name="Mata J.L."/>
            <person name="Ishikawa N.K."/>
            <person name="Vargas-Isla R."/>
            <person name="Ushijima S."/>
            <person name="Smith C.A."/>
            <person name="Donoghue J."/>
            <person name="Ahrendt S."/>
            <person name="Andreopoulos W."/>
            <person name="He G."/>
            <person name="LaButti K."/>
            <person name="Lipzen A."/>
            <person name="Ng V."/>
            <person name="Riley R."/>
            <person name="Sandor L."/>
            <person name="Barry K."/>
            <person name="Martinez A.T."/>
            <person name="Xiao Y."/>
            <person name="Gibbons J.G."/>
            <person name="Terashima K."/>
            <person name="Grigoriev I.V."/>
            <person name="Hibbett D."/>
        </authorList>
    </citation>
    <scope>NUCLEOTIDE SEQUENCE</scope>
    <source>
        <strain evidence="17">Sp2 HRB7682 ss15</strain>
    </source>
</reference>
<keyword evidence="9" id="KW-0560">Oxidoreductase</keyword>
<evidence type="ECO:0000256" key="5">
    <source>
        <dbReference type="ARBA" id="ARBA00022475"/>
    </source>
</evidence>
<evidence type="ECO:0000256" key="9">
    <source>
        <dbReference type="ARBA" id="ARBA00023002"/>
    </source>
</evidence>
<evidence type="ECO:0000256" key="15">
    <source>
        <dbReference type="SAM" id="Phobius"/>
    </source>
</evidence>
<evidence type="ECO:0000259" key="16">
    <source>
        <dbReference type="PROSITE" id="PS51384"/>
    </source>
</evidence>
<gene>
    <name evidence="17" type="ORF">C8J55DRAFT_608481</name>
</gene>
<comment type="subcellular location">
    <subcellularLocation>
        <location evidence="1">Cell membrane</location>
        <topology evidence="1">Multi-pass membrane protein</topology>
    </subcellularLocation>
</comment>
<proteinExistence type="inferred from homology"/>
<dbReference type="InterPro" id="IPR013130">
    <property type="entry name" value="Fe3_Rdtase_TM_dom"/>
</dbReference>
<dbReference type="GO" id="GO:0005886">
    <property type="term" value="C:plasma membrane"/>
    <property type="evidence" value="ECO:0007669"/>
    <property type="project" value="UniProtKB-SubCell"/>
</dbReference>
<dbReference type="SFLD" id="SFLDG01168">
    <property type="entry name" value="Ferric_reductase_subgroup_(FRE"/>
    <property type="match status" value="1"/>
</dbReference>
<dbReference type="SFLD" id="SFLDS00052">
    <property type="entry name" value="Ferric_Reductase_Domain"/>
    <property type="match status" value="1"/>
</dbReference>
<dbReference type="InterPro" id="IPR017927">
    <property type="entry name" value="FAD-bd_FR_type"/>
</dbReference>
<organism evidence="17 18">
    <name type="scientific">Lentinula lateritia</name>
    <dbReference type="NCBI Taxonomy" id="40482"/>
    <lineage>
        <taxon>Eukaryota</taxon>
        <taxon>Fungi</taxon>
        <taxon>Dikarya</taxon>
        <taxon>Basidiomycota</taxon>
        <taxon>Agaricomycotina</taxon>
        <taxon>Agaricomycetes</taxon>
        <taxon>Agaricomycetidae</taxon>
        <taxon>Agaricales</taxon>
        <taxon>Marasmiineae</taxon>
        <taxon>Omphalotaceae</taxon>
        <taxon>Lentinula</taxon>
    </lineage>
</organism>
<dbReference type="Pfam" id="PF01794">
    <property type="entry name" value="Ferric_reduct"/>
    <property type="match status" value="1"/>
</dbReference>
<evidence type="ECO:0000256" key="8">
    <source>
        <dbReference type="ARBA" id="ARBA00022989"/>
    </source>
</evidence>
<keyword evidence="6 15" id="KW-0812">Transmembrane</keyword>
<keyword evidence="11 15" id="KW-0472">Membrane</keyword>
<keyword evidence="8 15" id="KW-1133">Transmembrane helix</keyword>
<dbReference type="EC" id="1.16.1.9" evidence="3"/>
<keyword evidence="10" id="KW-0406">Ion transport</keyword>
<feature type="region of interest" description="Disordered" evidence="14">
    <location>
        <begin position="761"/>
        <end position="912"/>
    </location>
</feature>
<sequence length="1050" mass="116496">MFSTHAARTTSALTPDPSITAYTDDLEWVTAYLVAHMMSDNSKVYTYLLWICVAFVLLVFTLFHLSGNRGGFVAAAWSKWALRRRTWRGASVLERARRTGKNIQPVILPPNSQILCLVALPIIAFLLAFVGPDYLSPKLHLFDLDSPNLATRATGYDPSLFYQYQPQYTISKAWWTSGGRTGLIAFALLPLCVLFALKAPPFAIFAISFTTQVYFDKLAWLHRWSGRLLWLITLLHVLLWSAQLLRDHRPSTGKIGYTYAWQYEKFIYGWLAFGLLTLLIFVSSRFIRKAHYEIFYISHIVLVPLTLVMSALHHPPVGFWCYLTLGIWAAERVWRGTWWLQMNGFFGKENTAPVVSQSTAPADPETQALRPWRYSTSSSIYPPSSPYLDSRFSTYADGNLLAPASAIGYSPPPGFAHAELLSGATVRLTYITPGFLSWAPGQHFLINVPSVSRFLTHPFTTASICDEQAASVAGRAIVFLVRCRNGWTRDLWNHVANMVSHNQQHIQGEKLPSSTIMPSTGVLLKMYVDGPFGSAVRARWGEHSTVVIFVAGSGVSFGLSILEYVCLCLAGRDGRYLGGRPGGWASKGFNTRRVKFVWMIREFAHIQWCASILRRCMAMIPSPGLDVDIFVTNFKPLLAKNVPPPPNDSDPGLLAPTPTYARSKRISSEESTLYDSDGADDNFVDFNRYTDAFGDEENDISSIPLSEREDYTLNLTNFEGDNDDSLPGERQLNRKVQKQGKKLRAKSRKLSQILNLTQDGDRGVMLNGMNGPNKQVHGHGHGHSSGLDPDPNAFAFLRDSNESDDESVDLGMRPVALYSPTEYPPRLIGPGSPNSSRSSSPLPFIPEDASTSTLTFPDRSSSAFHLSHDSRATSPPTSPRSRPLSSSYPSSSRPNSPPLQSAHAPIKSSPLVNLRPLNTSDLDVGVSASSIQHSQPFSAISGAMSDMYTDDTHLSPSSQHRARPRLIVEGQEMRDVSAVSVKVRPGKPRLDRILHEEVETARGSVVVACCGPSSFNAMVRKAIAFEISPARIRRGDRRGHIELVSEEFEF</sequence>
<feature type="transmembrane region" description="Helical" evidence="15">
    <location>
        <begin position="44"/>
        <end position="63"/>
    </location>
</feature>
<evidence type="ECO:0000256" key="14">
    <source>
        <dbReference type="SAM" id="MobiDB-lite"/>
    </source>
</evidence>
<evidence type="ECO:0000313" key="17">
    <source>
        <dbReference type="EMBL" id="KAJ4469392.1"/>
    </source>
</evidence>
<dbReference type="PANTHER" id="PTHR32361">
    <property type="entry name" value="FERRIC/CUPRIC REDUCTASE TRANSMEMBRANE COMPONENT"/>
    <property type="match status" value="1"/>
</dbReference>
<keyword evidence="5" id="KW-1003">Cell membrane</keyword>
<feature type="transmembrane region" description="Helical" evidence="15">
    <location>
        <begin position="294"/>
        <end position="311"/>
    </location>
</feature>
<dbReference type="SUPFAM" id="SSF63380">
    <property type="entry name" value="Riboflavin synthase domain-like"/>
    <property type="match status" value="1"/>
</dbReference>
<dbReference type="GO" id="GO:0015677">
    <property type="term" value="P:copper ion import"/>
    <property type="evidence" value="ECO:0007669"/>
    <property type="project" value="TreeGrafter"/>
</dbReference>
<keyword evidence="7" id="KW-0249">Electron transport</keyword>
<dbReference type="InterPro" id="IPR039261">
    <property type="entry name" value="FNR_nucleotide-bd"/>
</dbReference>
<comment type="caution">
    <text evidence="17">The sequence shown here is derived from an EMBL/GenBank/DDBJ whole genome shotgun (WGS) entry which is preliminary data.</text>
</comment>
<dbReference type="InterPro" id="IPR017938">
    <property type="entry name" value="Riboflavin_synthase-like_b-brl"/>
</dbReference>
<dbReference type="GO" id="GO:0052851">
    <property type="term" value="F:ferric-chelate reductase (NADPH) activity"/>
    <property type="evidence" value="ECO:0007669"/>
    <property type="project" value="UniProtKB-EC"/>
</dbReference>
<reference evidence="17" key="1">
    <citation type="submission" date="2022-08" db="EMBL/GenBank/DDBJ databases">
        <authorList>
            <consortium name="DOE Joint Genome Institute"/>
            <person name="Min B."/>
            <person name="Riley R."/>
            <person name="Sierra-Patev S."/>
            <person name="Naranjo-Ortiz M."/>
            <person name="Looney B."/>
            <person name="Konkel Z."/>
            <person name="Slot J.C."/>
            <person name="Sakamoto Y."/>
            <person name="Steenwyk J.L."/>
            <person name="Rokas A."/>
            <person name="Carro J."/>
            <person name="Camarero S."/>
            <person name="Ferreira P."/>
            <person name="Molpeceres G."/>
            <person name="Ruiz-Duenas F.J."/>
            <person name="Serrano A."/>
            <person name="Henrissat B."/>
            <person name="Drula E."/>
            <person name="Hughes K.W."/>
            <person name="Mata J.L."/>
            <person name="Ishikawa N.K."/>
            <person name="Vargas-Isla R."/>
            <person name="Ushijima S."/>
            <person name="Smith C.A."/>
            <person name="Ahrendt S."/>
            <person name="Andreopoulos W."/>
            <person name="He G."/>
            <person name="Labutti K."/>
            <person name="Lipzen A."/>
            <person name="Ng V."/>
            <person name="Sandor L."/>
            <person name="Barry K."/>
            <person name="Martinez A.T."/>
            <person name="Xiao Y."/>
            <person name="Gibbons J.G."/>
            <person name="Terashima K."/>
            <person name="Hibbett D.S."/>
            <person name="Grigoriev I.V."/>
        </authorList>
    </citation>
    <scope>NUCLEOTIDE SEQUENCE</scope>
    <source>
        <strain evidence="17">Sp2 HRB7682 ss15</strain>
    </source>
</reference>
<evidence type="ECO:0000256" key="2">
    <source>
        <dbReference type="ARBA" id="ARBA00006278"/>
    </source>
</evidence>
<feature type="compositionally biased region" description="Low complexity" evidence="14">
    <location>
        <begin position="830"/>
        <end position="846"/>
    </location>
</feature>
<feature type="compositionally biased region" description="Low complexity" evidence="14">
    <location>
        <begin position="872"/>
        <end position="901"/>
    </location>
</feature>
<evidence type="ECO:0000256" key="10">
    <source>
        <dbReference type="ARBA" id="ARBA00023065"/>
    </source>
</evidence>
<dbReference type="PROSITE" id="PS51384">
    <property type="entry name" value="FAD_FR"/>
    <property type="match status" value="1"/>
</dbReference>
<evidence type="ECO:0000256" key="11">
    <source>
        <dbReference type="ARBA" id="ARBA00023136"/>
    </source>
</evidence>
<dbReference type="CDD" id="cd06186">
    <property type="entry name" value="NOX_Duox_like_FAD_NADP"/>
    <property type="match status" value="1"/>
</dbReference>